<dbReference type="SUPFAM" id="SSF48208">
    <property type="entry name" value="Six-hairpin glycosidases"/>
    <property type="match status" value="1"/>
</dbReference>
<dbReference type="GO" id="GO:0030245">
    <property type="term" value="P:cellulose catabolic process"/>
    <property type="evidence" value="ECO:0007669"/>
    <property type="project" value="UniProtKB-KW"/>
</dbReference>
<evidence type="ECO:0000259" key="5">
    <source>
        <dbReference type="Pfam" id="PF00759"/>
    </source>
</evidence>
<keyword evidence="8" id="KW-1185">Reference proteome</keyword>
<comment type="caution">
    <text evidence="7">The sequence shown here is derived from an EMBL/GenBank/DDBJ whole genome shotgun (WGS) entry which is preliminary data.</text>
</comment>
<dbReference type="GO" id="GO:0030246">
    <property type="term" value="F:carbohydrate binding"/>
    <property type="evidence" value="ECO:0007669"/>
    <property type="project" value="UniProtKB-KW"/>
</dbReference>
<dbReference type="Pfam" id="PF02927">
    <property type="entry name" value="CelD_N"/>
    <property type="match status" value="1"/>
</dbReference>
<evidence type="ECO:0000256" key="1">
    <source>
        <dbReference type="ARBA" id="ARBA00007072"/>
    </source>
</evidence>
<evidence type="ECO:0000313" key="7">
    <source>
        <dbReference type="EMBL" id="TCP64567.1"/>
    </source>
</evidence>
<dbReference type="InterPro" id="IPR004197">
    <property type="entry name" value="Cellulase_Ig-like"/>
</dbReference>
<proteinExistence type="inferred from homology"/>
<dbReference type="RefSeq" id="WP_165876360.1">
    <property type="nucleotide sequence ID" value="NZ_JAOQNU010000009.1"/>
</dbReference>
<dbReference type="CDD" id="cd02850">
    <property type="entry name" value="E_set_Cellulase_N"/>
    <property type="match status" value="1"/>
</dbReference>
<reference evidence="7 8" key="1">
    <citation type="submission" date="2019-03" db="EMBL/GenBank/DDBJ databases">
        <title>Genomic Encyclopedia of Type Strains, Phase IV (KMG-IV): sequencing the most valuable type-strain genomes for metagenomic binning, comparative biology and taxonomic classification.</title>
        <authorList>
            <person name="Goeker M."/>
        </authorList>
    </citation>
    <scope>NUCLEOTIDE SEQUENCE [LARGE SCALE GENOMIC DNA]</scope>
    <source>
        <strain evidence="7 8">DSM 11170</strain>
    </source>
</reference>
<dbReference type="Gene3D" id="2.60.40.10">
    <property type="entry name" value="Immunoglobulins"/>
    <property type="match status" value="1"/>
</dbReference>
<evidence type="ECO:0000313" key="8">
    <source>
        <dbReference type="Proteomes" id="UP000294813"/>
    </source>
</evidence>
<evidence type="ECO:0000256" key="2">
    <source>
        <dbReference type="ARBA" id="ARBA00023001"/>
    </source>
</evidence>
<dbReference type="InterPro" id="IPR014756">
    <property type="entry name" value="Ig_E-set"/>
</dbReference>
<sequence>MDPMKRRWLCLMLAILFSVFNLPIRYPAEPVGCANAQVRQADPVSLSSDPTASALQSSVPPTMPQGELIAYYPLDGNFNDASGNGYHLTPLMTDPPFSTEYQIRESNRCFGPVADGRLHGAASDRLPADVSKSLTVAGFARKVNSSNQIFGTIFGFSSENWTESTIGLKTSWGMVTASSGDIRTGIQLGRCLDTDAWYHLALVVDPVDPTTNTQTYRAYINGELKEVKAYQKYGPVDAFYISAIEGASNYINFYVDEVYVYGRALAPTEIQNLAVINNPNGPPPPNSGIRARKIPKDLTVQGKLRIYPITNEWICVTGDYNDFLRERFHDEFGDYLSYIDKLYVKDAASVNNWTVYKPYLSCLQEILFAYRPQIKKNFEDPAFFTVQELSGDGSGNAGDSAARPQALFAYQPKNPNNGEEAAFFRFRELPGSGTSATPEENPVAIVNQGYWLQAIGRFPYYTQTARYTVHNWGNTNGELIHYAFIKLEKPLVEGKTYRINTKNNEQATFQYREQDLISRAIKVNQVGYMPDAGKKYAYLGLWMGTAGALELPALVGQPFYLISNGTGTIKYTGTVQPRFTADNPVQDNFFPDQVPLTGEKVYQLDFSDFKEPGHYYIYVPGVGRSWDFRINDDVMGEAFYLHAKGLYHQRSGTDKVAPYTNWTVDEPDYHRLTYKANFIAYHTDQAYPARTDQYGFRNEKGEPIEKPITPFTVISESATNELVEGVWGGWRDAADGDRRPHHFGIVQSLLTAYLMFPEKFTDGQLNIPESGNGIPDIIDEATWGVDVWRRAQNEKGGVGCWIEAESHQNKQWYLAQPTKISTMQYAAHAALLARVYRMVYERDPRLTEALAQSRLFYASAKKAYEYALNPENVLTFSWNHKKDDGTMAVYSYIEPPDEVEPGYIFKAALNLYYLAQDQAEKAVYLQALNANEAGFTNEVLQMHWRLSPYTFFEIVLSKDEGDPFAAWVQYYRDRILKNNLPATALGLLEQQEKDPYRFTNRFTPSVPARWGLSNAYRYGQPLLIAYYLTKDTDKQAAEKYRNAALNLVDFQNGANSMGKSWTTSLGHVYPLRIQHHDALPDNGYYEPVPGISIYGIIGDTPINGKFSYVQSISYGGQYQSMLPDAWSGGNDQLSLSEIKQILLSKMPVWHRYWNIEDAIVDCNEFTVHETIGPSIIFTGALLPDGWMPSEELKNRKPMTTKEEMEKHPGYVFMP</sequence>
<dbReference type="AlphaFoldDB" id="A0A4R2RQ90"/>
<keyword evidence="4" id="KW-0624">Polysaccharide degradation</keyword>
<dbReference type="InterPro" id="IPR008928">
    <property type="entry name" value="6-hairpin_glycosidase_sf"/>
</dbReference>
<name>A0A4R2RQ90_9FIRM</name>
<dbReference type="GO" id="GO:0008810">
    <property type="term" value="F:cellulase activity"/>
    <property type="evidence" value="ECO:0007669"/>
    <property type="project" value="InterPro"/>
</dbReference>
<dbReference type="InterPro" id="IPR012341">
    <property type="entry name" value="6hp_glycosidase-like_sf"/>
</dbReference>
<dbReference type="EMBL" id="SLXT01000009">
    <property type="protein sequence ID" value="TCP64567.1"/>
    <property type="molecule type" value="Genomic_DNA"/>
</dbReference>
<dbReference type="Pfam" id="PF00759">
    <property type="entry name" value="Glyco_hydro_9"/>
    <property type="match status" value="1"/>
</dbReference>
<keyword evidence="2" id="KW-0136">Cellulose degradation</keyword>
<dbReference type="Proteomes" id="UP000294813">
    <property type="component" value="Unassembled WGS sequence"/>
</dbReference>
<dbReference type="SUPFAM" id="SSF81296">
    <property type="entry name" value="E set domains"/>
    <property type="match status" value="1"/>
</dbReference>
<evidence type="ECO:0000256" key="4">
    <source>
        <dbReference type="ARBA" id="ARBA00023326"/>
    </source>
</evidence>
<protein>
    <submittedName>
        <fullName evidence="7">Concanavalin A-like lectin/glucanase superfamily protein</fullName>
    </submittedName>
</protein>
<dbReference type="Pfam" id="PF13385">
    <property type="entry name" value="Laminin_G_3"/>
    <property type="match status" value="1"/>
</dbReference>
<feature type="domain" description="Cellulase Ig-like" evidence="6">
    <location>
        <begin position="519"/>
        <end position="623"/>
    </location>
</feature>
<evidence type="ECO:0000256" key="3">
    <source>
        <dbReference type="ARBA" id="ARBA00023277"/>
    </source>
</evidence>
<dbReference type="Gene3D" id="2.60.120.200">
    <property type="match status" value="1"/>
</dbReference>
<comment type="similarity">
    <text evidence="1">Belongs to the glycosyl hydrolase 9 (cellulase E) family.</text>
</comment>
<keyword evidence="3" id="KW-0119">Carbohydrate metabolism</keyword>
<dbReference type="InterPro" id="IPR013320">
    <property type="entry name" value="ConA-like_dom_sf"/>
</dbReference>
<dbReference type="InterPro" id="IPR013783">
    <property type="entry name" value="Ig-like_fold"/>
</dbReference>
<dbReference type="SUPFAM" id="SSF49899">
    <property type="entry name" value="Concanavalin A-like lectins/glucanases"/>
    <property type="match status" value="1"/>
</dbReference>
<feature type="domain" description="Glycoside hydrolase family 9" evidence="5">
    <location>
        <begin position="687"/>
        <end position="1081"/>
    </location>
</feature>
<accession>A0A4R2RQ90</accession>
<dbReference type="InterPro" id="IPR001701">
    <property type="entry name" value="Glyco_hydro_9"/>
</dbReference>
<dbReference type="Gene3D" id="1.50.10.10">
    <property type="match status" value="1"/>
</dbReference>
<organism evidence="7 8">
    <name type="scientific">Heliophilum fasciatum</name>
    <dbReference type="NCBI Taxonomy" id="35700"/>
    <lineage>
        <taxon>Bacteria</taxon>
        <taxon>Bacillati</taxon>
        <taxon>Bacillota</taxon>
        <taxon>Clostridia</taxon>
        <taxon>Eubacteriales</taxon>
        <taxon>Heliobacteriaceae</taxon>
        <taxon>Heliophilum</taxon>
    </lineage>
</organism>
<evidence type="ECO:0000259" key="6">
    <source>
        <dbReference type="Pfam" id="PF02927"/>
    </source>
</evidence>
<keyword evidence="7" id="KW-0430">Lectin</keyword>
<gene>
    <name evidence="7" type="ORF">EDD73_109109</name>
</gene>